<dbReference type="KEGG" id="asz:ASN_3414"/>
<gene>
    <name evidence="1" type="ORF">ASN_3414</name>
</gene>
<dbReference type="RefSeq" id="WP_058988776.1">
    <property type="nucleotide sequence ID" value="NZ_LN606600.1"/>
</dbReference>
<proteinExistence type="predicted"/>
<dbReference type="PATRIC" id="fig|446692.3.peg.3617"/>
<protein>
    <submittedName>
        <fullName evidence="1">Uncharacterized protein</fullName>
    </submittedName>
</protein>
<sequence length="73" mass="8525">MARLREERRHAARTNDSWATDFGHDRLADRAHLWGYQNGVVLTSSAGAKIEAWRVDYNEVQPRQDHRQSETFS</sequence>
<accession>A0A0U5F1I2</accession>
<keyword evidence="2" id="KW-1185">Reference proteome</keyword>
<reference evidence="2" key="1">
    <citation type="submission" date="2014-09" db="EMBL/GenBank/DDBJ databases">
        <authorList>
            <person name="Illeghems K.G."/>
        </authorList>
    </citation>
    <scope>NUCLEOTIDE SEQUENCE [LARGE SCALE GENOMIC DNA]</scope>
    <source>
        <strain evidence="2">108B</strain>
    </source>
</reference>
<dbReference type="GeneID" id="34784367"/>
<evidence type="ECO:0000313" key="1">
    <source>
        <dbReference type="EMBL" id="CEF42647.1"/>
    </source>
</evidence>
<dbReference type="AlphaFoldDB" id="A0A0U5F1I2"/>
<evidence type="ECO:0000313" key="2">
    <source>
        <dbReference type="Proteomes" id="UP000056109"/>
    </source>
</evidence>
<dbReference type="Proteomes" id="UP000056109">
    <property type="component" value="Chromosome I"/>
</dbReference>
<organism evidence="1 2">
    <name type="scientific">Acetobacter senegalensis</name>
    <dbReference type="NCBI Taxonomy" id="446692"/>
    <lineage>
        <taxon>Bacteria</taxon>
        <taxon>Pseudomonadati</taxon>
        <taxon>Pseudomonadota</taxon>
        <taxon>Alphaproteobacteria</taxon>
        <taxon>Acetobacterales</taxon>
        <taxon>Acetobacteraceae</taxon>
        <taxon>Acetobacter</taxon>
    </lineage>
</organism>
<dbReference type="EMBL" id="LN606600">
    <property type="protein sequence ID" value="CEF42647.1"/>
    <property type="molecule type" value="Genomic_DNA"/>
</dbReference>
<name>A0A0U5F1I2_9PROT</name>